<organism evidence="1 2">
    <name type="scientific">Ancylostoma ceylanicum</name>
    <dbReference type="NCBI Taxonomy" id="53326"/>
    <lineage>
        <taxon>Eukaryota</taxon>
        <taxon>Metazoa</taxon>
        <taxon>Ecdysozoa</taxon>
        <taxon>Nematoda</taxon>
        <taxon>Chromadorea</taxon>
        <taxon>Rhabditida</taxon>
        <taxon>Rhabditina</taxon>
        <taxon>Rhabditomorpha</taxon>
        <taxon>Strongyloidea</taxon>
        <taxon>Ancylostomatidae</taxon>
        <taxon>Ancylostomatinae</taxon>
        <taxon>Ancylostoma</taxon>
    </lineage>
</organism>
<proteinExistence type="predicted"/>
<evidence type="ECO:0000313" key="1">
    <source>
        <dbReference type="EMBL" id="EYB88832.1"/>
    </source>
</evidence>
<gene>
    <name evidence="1" type="primary">Acey_s0241.g3397</name>
    <name evidence="1" type="ORF">Y032_0241g3397</name>
</gene>
<name>A0A016SEK6_9BILA</name>
<keyword evidence="2" id="KW-1185">Reference proteome</keyword>
<protein>
    <submittedName>
        <fullName evidence="1">Uncharacterized protein</fullName>
    </submittedName>
</protein>
<reference evidence="2" key="1">
    <citation type="journal article" date="2015" name="Nat. Genet.">
        <title>The genome and transcriptome of the zoonotic hookworm Ancylostoma ceylanicum identify infection-specific gene families.</title>
        <authorList>
            <person name="Schwarz E.M."/>
            <person name="Hu Y."/>
            <person name="Antoshechkin I."/>
            <person name="Miller M.M."/>
            <person name="Sternberg P.W."/>
            <person name="Aroian R.V."/>
        </authorList>
    </citation>
    <scope>NUCLEOTIDE SEQUENCE</scope>
    <source>
        <strain evidence="2">HY135</strain>
    </source>
</reference>
<accession>A0A016SEK6</accession>
<dbReference type="AlphaFoldDB" id="A0A016SEK6"/>
<dbReference type="EMBL" id="JARK01001577">
    <property type="protein sequence ID" value="EYB88832.1"/>
    <property type="molecule type" value="Genomic_DNA"/>
</dbReference>
<evidence type="ECO:0000313" key="2">
    <source>
        <dbReference type="Proteomes" id="UP000024635"/>
    </source>
</evidence>
<dbReference type="Proteomes" id="UP000024635">
    <property type="component" value="Unassembled WGS sequence"/>
</dbReference>
<comment type="caution">
    <text evidence="1">The sequence shown here is derived from an EMBL/GenBank/DDBJ whole genome shotgun (WGS) entry which is preliminary data.</text>
</comment>
<sequence>MRQPGEVHFMVVEVVVQRKRLAITSFRSPSPGSMRKGGNNLGNGTACGFAVVEKAGSVSKLNEELDPVYVAAPLQIGAEALQKKQPQDQMTDSAV</sequence>